<protein>
    <recommendedName>
        <fullName evidence="8">Sugar phosphate transporter domain-containing protein</fullName>
    </recommendedName>
</protein>
<organism evidence="6 7">
    <name type="scientific">Prymnesium parvum</name>
    <name type="common">Toxic golden alga</name>
    <dbReference type="NCBI Taxonomy" id="97485"/>
    <lineage>
        <taxon>Eukaryota</taxon>
        <taxon>Haptista</taxon>
        <taxon>Haptophyta</taxon>
        <taxon>Prymnesiophyceae</taxon>
        <taxon>Prymnesiales</taxon>
        <taxon>Prymnesiaceae</taxon>
        <taxon>Prymnesium</taxon>
    </lineage>
</organism>
<feature type="transmembrane region" description="Helical" evidence="5">
    <location>
        <begin position="56"/>
        <end position="73"/>
    </location>
</feature>
<keyword evidence="7" id="KW-1185">Reference proteome</keyword>
<evidence type="ECO:0000256" key="5">
    <source>
        <dbReference type="SAM" id="Phobius"/>
    </source>
</evidence>
<comment type="subcellular location">
    <subcellularLocation>
        <location evidence="1">Membrane</location>
        <topology evidence="1">Multi-pass membrane protein</topology>
    </subcellularLocation>
</comment>
<name>A0AB34IVK6_PRYPA</name>
<accession>A0AB34IVK6</accession>
<dbReference type="Proteomes" id="UP001515480">
    <property type="component" value="Unassembled WGS sequence"/>
</dbReference>
<evidence type="ECO:0000256" key="4">
    <source>
        <dbReference type="ARBA" id="ARBA00023136"/>
    </source>
</evidence>
<dbReference type="GO" id="GO:0016020">
    <property type="term" value="C:membrane"/>
    <property type="evidence" value="ECO:0007669"/>
    <property type="project" value="UniProtKB-SubCell"/>
</dbReference>
<keyword evidence="3 5" id="KW-1133">Transmembrane helix</keyword>
<proteinExistence type="predicted"/>
<evidence type="ECO:0000256" key="1">
    <source>
        <dbReference type="ARBA" id="ARBA00004141"/>
    </source>
</evidence>
<dbReference type="AlphaFoldDB" id="A0AB34IVK6"/>
<sequence length="219" mass="23523">MGDALLQKNEPPAKGKIVEIIGWMLLFCVCSVSMSLTPHLSAILEIIFFKSRISMRTWAALIVILLGAVMFVISNPSLYAIGGYLFAFANLASAAAYAVYVKFVINTIKPSTMDLVLYNNLLSLPLLLAFMWIDDITTIPKAFASISAEGWVWVGLSILVAASISFAGFGLQAAVTATTNTVCQHCSKMVSLGILKTEDSSLLDTQTTSCGKGFCIVCC</sequence>
<dbReference type="SUPFAM" id="SSF103481">
    <property type="entry name" value="Multidrug resistance efflux transporter EmrE"/>
    <property type="match status" value="1"/>
</dbReference>
<evidence type="ECO:0008006" key="8">
    <source>
        <dbReference type="Google" id="ProtNLM"/>
    </source>
</evidence>
<reference evidence="6 7" key="1">
    <citation type="journal article" date="2024" name="Science">
        <title>Giant polyketide synthase enzymes in the biosynthesis of giant marine polyether toxins.</title>
        <authorList>
            <person name="Fallon T.R."/>
            <person name="Shende V.V."/>
            <person name="Wierzbicki I.H."/>
            <person name="Pendleton A.L."/>
            <person name="Watervoot N.F."/>
            <person name="Auber R.P."/>
            <person name="Gonzalez D.J."/>
            <person name="Wisecaver J.H."/>
            <person name="Moore B.S."/>
        </authorList>
    </citation>
    <scope>NUCLEOTIDE SEQUENCE [LARGE SCALE GENOMIC DNA]</scope>
    <source>
        <strain evidence="6 7">12B1</strain>
    </source>
</reference>
<dbReference type="InterPro" id="IPR050186">
    <property type="entry name" value="TPT_transporter"/>
</dbReference>
<feature type="transmembrane region" description="Helical" evidence="5">
    <location>
        <begin position="153"/>
        <end position="171"/>
    </location>
</feature>
<keyword evidence="4 5" id="KW-0472">Membrane</keyword>
<evidence type="ECO:0000313" key="7">
    <source>
        <dbReference type="Proteomes" id="UP001515480"/>
    </source>
</evidence>
<evidence type="ECO:0000313" key="6">
    <source>
        <dbReference type="EMBL" id="KAL1507177.1"/>
    </source>
</evidence>
<keyword evidence="2 5" id="KW-0812">Transmembrane</keyword>
<evidence type="ECO:0000256" key="2">
    <source>
        <dbReference type="ARBA" id="ARBA00022692"/>
    </source>
</evidence>
<dbReference type="PANTHER" id="PTHR11132">
    <property type="entry name" value="SOLUTE CARRIER FAMILY 35"/>
    <property type="match status" value="1"/>
</dbReference>
<feature type="transmembrane region" description="Helical" evidence="5">
    <location>
        <begin position="115"/>
        <end position="133"/>
    </location>
</feature>
<evidence type="ECO:0000256" key="3">
    <source>
        <dbReference type="ARBA" id="ARBA00022989"/>
    </source>
</evidence>
<feature type="transmembrane region" description="Helical" evidence="5">
    <location>
        <begin position="79"/>
        <end position="103"/>
    </location>
</feature>
<dbReference type="InterPro" id="IPR037185">
    <property type="entry name" value="EmrE-like"/>
</dbReference>
<feature type="transmembrane region" description="Helical" evidence="5">
    <location>
        <begin position="20"/>
        <end position="44"/>
    </location>
</feature>
<gene>
    <name evidence="6" type="ORF">AB1Y20_008028</name>
</gene>
<comment type="caution">
    <text evidence="6">The sequence shown here is derived from an EMBL/GenBank/DDBJ whole genome shotgun (WGS) entry which is preliminary data.</text>
</comment>
<dbReference type="EMBL" id="JBGBPQ010000018">
    <property type="protein sequence ID" value="KAL1507177.1"/>
    <property type="molecule type" value="Genomic_DNA"/>
</dbReference>